<feature type="compositionally biased region" description="Basic and acidic residues" evidence="1">
    <location>
        <begin position="283"/>
        <end position="305"/>
    </location>
</feature>
<evidence type="ECO:0000256" key="1">
    <source>
        <dbReference type="SAM" id="MobiDB-lite"/>
    </source>
</evidence>
<dbReference type="AlphaFoldDB" id="A0A9Q3CGP9"/>
<dbReference type="Proteomes" id="UP000765509">
    <property type="component" value="Unassembled WGS sequence"/>
</dbReference>
<reference evidence="2" key="1">
    <citation type="submission" date="2021-03" db="EMBL/GenBank/DDBJ databases">
        <title>Draft genome sequence of rust myrtle Austropuccinia psidii MF-1, a brazilian biotype.</title>
        <authorList>
            <person name="Quecine M.C."/>
            <person name="Pachon D.M.R."/>
            <person name="Bonatelli M.L."/>
            <person name="Correr F.H."/>
            <person name="Franceschini L.M."/>
            <person name="Leite T.F."/>
            <person name="Margarido G.R.A."/>
            <person name="Almeida C.A."/>
            <person name="Ferrarezi J.A."/>
            <person name="Labate C.A."/>
        </authorList>
    </citation>
    <scope>NUCLEOTIDE SEQUENCE</scope>
    <source>
        <strain evidence="2">MF-1</strain>
    </source>
</reference>
<evidence type="ECO:0000313" key="3">
    <source>
        <dbReference type="Proteomes" id="UP000765509"/>
    </source>
</evidence>
<gene>
    <name evidence="2" type="ORF">O181_022042</name>
</gene>
<comment type="caution">
    <text evidence="2">The sequence shown here is derived from an EMBL/GenBank/DDBJ whole genome shotgun (WGS) entry which is preliminary data.</text>
</comment>
<evidence type="ECO:0000313" key="2">
    <source>
        <dbReference type="EMBL" id="MBW0482327.1"/>
    </source>
</evidence>
<name>A0A9Q3CGP9_9BASI</name>
<accession>A0A9Q3CGP9</accession>
<organism evidence="2 3">
    <name type="scientific">Austropuccinia psidii MF-1</name>
    <dbReference type="NCBI Taxonomy" id="1389203"/>
    <lineage>
        <taxon>Eukaryota</taxon>
        <taxon>Fungi</taxon>
        <taxon>Dikarya</taxon>
        <taxon>Basidiomycota</taxon>
        <taxon>Pucciniomycotina</taxon>
        <taxon>Pucciniomycetes</taxon>
        <taxon>Pucciniales</taxon>
        <taxon>Sphaerophragmiaceae</taxon>
        <taxon>Austropuccinia</taxon>
    </lineage>
</organism>
<proteinExistence type="predicted"/>
<sequence length="323" mass="36669">MTLSPLFLFDSVEKNYIPLETLSQANIPVTPSEPECSKGKGKRHGESLITAKKWTPIATQRSRKPRNSESMQGKPILTTCTAKINIINQAATCKGKFPTSADRKFVQGTVKETLPSKETIQTTKKACSEAQDLEQDNLDTVEPQTIGLERHGSSSSVPPAPQRFISTEHGQQEVQYSISLGRTWGKLPEDLSQRDRLQKPYGNHQTSESYQAVQIPGGKGKLDKVELRHYQCYRRNVNPDRAYSDYFRLTRSNPNQLSSGFTPFINQQVSDQQSPFFTIPRGFQEKTRIQRAKQDSFQPRERESDPMMQKLLDLVKEVHKNQK</sequence>
<protein>
    <submittedName>
        <fullName evidence="2">Uncharacterized protein</fullName>
    </submittedName>
</protein>
<dbReference type="EMBL" id="AVOT02006738">
    <property type="protein sequence ID" value="MBW0482327.1"/>
    <property type="molecule type" value="Genomic_DNA"/>
</dbReference>
<keyword evidence="3" id="KW-1185">Reference proteome</keyword>
<feature type="region of interest" description="Disordered" evidence="1">
    <location>
        <begin position="281"/>
        <end position="307"/>
    </location>
</feature>